<dbReference type="AlphaFoldDB" id="A0A8H6ZKS1"/>
<feature type="compositionally biased region" description="Acidic residues" evidence="1">
    <location>
        <begin position="157"/>
        <end position="189"/>
    </location>
</feature>
<proteinExistence type="predicted"/>
<sequence>MSFTSTPSFELVLDDDVPSQSSPTELALLAESAFRTLVANEPLDSVRDAFSALVLNISVPDDFDASTFNLATRCALEYITPEGQRGWSIRPTPTSPYGMGLSFETSGWRAPAYRSPECREIESRCINPALLLGDAVEAGVAPAEQILDFETPAAVDVDVDVDFPGDSSEDEDDDSEDMDNDGAADSDFEEVSKRSRVIRPLPRRTATRPATPRSTSPFPRASAPVSKKSASTKKKSTRGVPASTATSTAGKKRKADSASARRPSKKAVVSRSFQLPHIPGVTDPGLPAPANSGNVSATYWPLLRLGCEVVSGGVQCNIKGCSHQTNCWGDMGRHVPAVHFRRQGPQFRCDACPRTFARSDARQRHLFRKQARGDHFTAARKAFLLKFNKRADVVAKRNNCPGDSEAYKRLNTELGSLVPFTVSPVHYRPPHCFLIHFHVNQSTLISCILPYARYNFNPVALASKYPPSLIIYVSVALSPHAPFSCTNRS</sequence>
<reference evidence="2" key="1">
    <citation type="submission" date="2020-05" db="EMBL/GenBank/DDBJ databases">
        <title>Mycena genomes resolve the evolution of fungal bioluminescence.</title>
        <authorList>
            <person name="Tsai I.J."/>
        </authorList>
    </citation>
    <scope>NUCLEOTIDE SEQUENCE</scope>
    <source>
        <strain evidence="2">160909Yilan</strain>
    </source>
</reference>
<keyword evidence="3" id="KW-1185">Reference proteome</keyword>
<name>A0A8H6ZKS1_9AGAR</name>
<evidence type="ECO:0000313" key="2">
    <source>
        <dbReference type="EMBL" id="KAF7377300.1"/>
    </source>
</evidence>
<comment type="caution">
    <text evidence="2">The sequence shown here is derived from an EMBL/GenBank/DDBJ whole genome shotgun (WGS) entry which is preliminary data.</text>
</comment>
<feature type="region of interest" description="Disordered" evidence="1">
    <location>
        <begin position="157"/>
        <end position="271"/>
    </location>
</feature>
<dbReference type="Proteomes" id="UP000623467">
    <property type="component" value="Unassembled WGS sequence"/>
</dbReference>
<feature type="compositionally biased region" description="Low complexity" evidence="1">
    <location>
        <begin position="207"/>
        <end position="229"/>
    </location>
</feature>
<feature type="compositionally biased region" description="Basic residues" evidence="1">
    <location>
        <begin position="194"/>
        <end position="206"/>
    </location>
</feature>
<gene>
    <name evidence="2" type="ORF">MSAN_00150400</name>
</gene>
<evidence type="ECO:0000313" key="3">
    <source>
        <dbReference type="Proteomes" id="UP000623467"/>
    </source>
</evidence>
<dbReference type="OrthoDB" id="3176823at2759"/>
<organism evidence="2 3">
    <name type="scientific">Mycena sanguinolenta</name>
    <dbReference type="NCBI Taxonomy" id="230812"/>
    <lineage>
        <taxon>Eukaryota</taxon>
        <taxon>Fungi</taxon>
        <taxon>Dikarya</taxon>
        <taxon>Basidiomycota</taxon>
        <taxon>Agaricomycotina</taxon>
        <taxon>Agaricomycetes</taxon>
        <taxon>Agaricomycetidae</taxon>
        <taxon>Agaricales</taxon>
        <taxon>Marasmiineae</taxon>
        <taxon>Mycenaceae</taxon>
        <taxon>Mycena</taxon>
    </lineage>
</organism>
<evidence type="ECO:0000256" key="1">
    <source>
        <dbReference type="SAM" id="MobiDB-lite"/>
    </source>
</evidence>
<protein>
    <submittedName>
        <fullName evidence="2">Uncharacterized protein</fullName>
    </submittedName>
</protein>
<dbReference type="EMBL" id="JACAZH010000001">
    <property type="protein sequence ID" value="KAF7377300.1"/>
    <property type="molecule type" value="Genomic_DNA"/>
</dbReference>
<accession>A0A8H6ZKS1</accession>